<dbReference type="EMBL" id="KR029604">
    <property type="protein sequence ID" value="AKH48493.1"/>
    <property type="molecule type" value="Genomic_DNA"/>
</dbReference>
<accession>A0A0F7LAC8</accession>
<organism evidence="1">
    <name type="scientific">uncultured marine virus</name>
    <dbReference type="NCBI Taxonomy" id="186617"/>
    <lineage>
        <taxon>Viruses</taxon>
        <taxon>environmental samples</taxon>
    </lineage>
</organism>
<protein>
    <recommendedName>
        <fullName evidence="2">Tail fiber protein</fullName>
    </recommendedName>
</protein>
<dbReference type="InterPro" id="IPR011049">
    <property type="entry name" value="Serralysin-like_metalloprot_C"/>
</dbReference>
<name>A0A0F7LAC8_9VIRU</name>
<dbReference type="Gene3D" id="2.150.10.10">
    <property type="entry name" value="Serralysin-like metalloprotease, C-terminal"/>
    <property type="match status" value="1"/>
</dbReference>
<reference evidence="1" key="2">
    <citation type="submission" date="2015-03" db="EMBL/GenBank/DDBJ databases">
        <authorList>
            <person name="Chow C.-E.T."/>
            <person name="Winget D.M."/>
            <person name="White R.A.III."/>
            <person name="Hallam S.J."/>
            <person name="Suttle C.A."/>
        </authorList>
    </citation>
    <scope>NUCLEOTIDE SEQUENCE</scope>
    <source>
        <strain evidence="1">Oxic1_9</strain>
    </source>
</reference>
<sequence length="685" mass="69740">MTVSSTTVKNSYSGNGSTTQFAYGYKIFADSDLIVIIRVNSTGAETVKSLGTHYNVAGAGDASGGSITFTSGNVPASGETVVIIREVPQTQAIDYIANDPFPAESHEEGLDRATMTTQQVQEELDRSLKISRTNTMTSTEFTVGATDRANKVLSFDSSGELAVTQELGTFKGNSATTTTAAYVVRDIVKSTTTAQLNNIYICIQASPVGTALTNTSYWTLIVDAVSAATSATAAASSASAASTSATAATNNGAAQVTLATAQVALATTQANNSATSATASASSATASGNSATASANSATAAAASADAFDDIYLGTKSSDPSTDNDGDALAAGMLYFNSTNDILRVYSGSAWQDAALSSTGVVTLTGTQTLTNKTLTDAVAITNSITGEIIPGKIEGTNFTDSLLVGHSTTGTLSSAERNTAVGIDSMPVQTTGDDNVALGFNTLNRSTGGIANTAIGSNALKYNVGGQQNVAVGMNALDNANNSYNVAVGVRALTDATEGYNTALGNRSGSLISSGEYNTTLGHKSGDNITSGSGNVVIGDVDVASATGDRQLVIAGYDGSTTTTWIDGSSSGVVTLNAANVTQQALTSSSNAVAWDASAKPNAVHVTTENTTFSAPSNNVEGAFIALEINYNGSHTIAFNTVFEFAASTAPTFTSADGKTDILVFRYNGAVWQEVGRTLNLSES</sequence>
<evidence type="ECO:0000313" key="1">
    <source>
        <dbReference type="EMBL" id="AKH48493.1"/>
    </source>
</evidence>
<reference evidence="1" key="1">
    <citation type="journal article" date="2015" name="Front. Microbiol.">
        <title>Combining genomic sequencing methods to explore viral diversity and reveal potential virus-host interactions.</title>
        <authorList>
            <person name="Chow C.E."/>
            <person name="Winget D.M."/>
            <person name="White R.A.III."/>
            <person name="Hallam S.J."/>
            <person name="Suttle C.A."/>
        </authorList>
    </citation>
    <scope>NUCLEOTIDE SEQUENCE</scope>
    <source>
        <strain evidence="1">Oxic1_9</strain>
    </source>
</reference>
<evidence type="ECO:0008006" key="2">
    <source>
        <dbReference type="Google" id="ProtNLM"/>
    </source>
</evidence>
<proteinExistence type="predicted"/>